<dbReference type="EMBL" id="ANNE01000012">
    <property type="protein sequence ID" value="ERJ21939.1"/>
    <property type="molecule type" value="Genomic_DNA"/>
</dbReference>
<dbReference type="SMART" id="SM00052">
    <property type="entry name" value="EAL"/>
    <property type="match status" value="1"/>
</dbReference>
<gene>
    <name evidence="4" type="ORF">UNSW3_1429</name>
</gene>
<dbReference type="InterPro" id="IPR001633">
    <property type="entry name" value="EAL_dom"/>
</dbReference>
<dbReference type="InterPro" id="IPR029787">
    <property type="entry name" value="Nucleotide_cyclase"/>
</dbReference>
<feature type="transmembrane region" description="Helical" evidence="1">
    <location>
        <begin position="140"/>
        <end position="159"/>
    </location>
</feature>
<evidence type="ECO:0000259" key="2">
    <source>
        <dbReference type="PROSITE" id="PS50883"/>
    </source>
</evidence>
<dbReference type="InterPro" id="IPR052155">
    <property type="entry name" value="Biofilm_reg_signaling"/>
</dbReference>
<dbReference type="SUPFAM" id="SSF55073">
    <property type="entry name" value="Nucleotide cyclase"/>
    <property type="match status" value="1"/>
</dbReference>
<dbReference type="SUPFAM" id="SSF141868">
    <property type="entry name" value="EAL domain-like"/>
    <property type="match status" value="1"/>
</dbReference>
<dbReference type="InterPro" id="IPR035919">
    <property type="entry name" value="EAL_sf"/>
</dbReference>
<keyword evidence="1" id="KW-0472">Membrane</keyword>
<dbReference type="CDD" id="cd01948">
    <property type="entry name" value="EAL"/>
    <property type="match status" value="1"/>
</dbReference>
<evidence type="ECO:0000256" key="1">
    <source>
        <dbReference type="SAM" id="Phobius"/>
    </source>
</evidence>
<feature type="transmembrane region" description="Helical" evidence="1">
    <location>
        <begin position="210"/>
        <end position="228"/>
    </location>
</feature>
<evidence type="ECO:0000259" key="3">
    <source>
        <dbReference type="PROSITE" id="PS50887"/>
    </source>
</evidence>
<feature type="domain" description="GGDEF" evidence="3">
    <location>
        <begin position="384"/>
        <end position="520"/>
    </location>
</feature>
<dbReference type="PATRIC" id="fig|1242966.3.peg.1312"/>
<dbReference type="CDD" id="cd01949">
    <property type="entry name" value="GGDEF"/>
    <property type="match status" value="1"/>
</dbReference>
<evidence type="ECO:0000313" key="5">
    <source>
        <dbReference type="Proteomes" id="UP000016636"/>
    </source>
</evidence>
<protein>
    <recommendedName>
        <fullName evidence="6">Diguanylate cyclase</fullName>
    </recommendedName>
</protein>
<feature type="transmembrane region" description="Helical" evidence="1">
    <location>
        <begin position="69"/>
        <end position="88"/>
    </location>
</feature>
<evidence type="ECO:0000313" key="4">
    <source>
        <dbReference type="EMBL" id="ERJ21939.1"/>
    </source>
</evidence>
<sequence length="789" mass="92186">MKQNIFFTLDSSLVVRQKQIFYAVIALFIFSEFAGILNYKNFENLLIFLDFGLVVLGIYISMDKSKLKVMHWLAACFSVFIWAILDAVRNVNEDFLLRNKEQISYLDLFALLPMFLFFIAVSILFINKIKRLDKSSRNQVLFDIFNVFLLVCAFVYCIIDNFDSFKCFICSKDINKTTSTIAFFINLLTLFVALSEFFTSNTLKLKYSGFYFICASAIFALLNLYIFYNKFLNNNFKFMFYSLYLIIFFILMLGSFYLKGNNKYLNIPFFNALPKYVPIISICMFLMKDNSEPVFDLLFLFLIVAFAILGYYFRASNHINEIRLAEERLLEMKTKEKNSKMVELEMINLSLETISEKDYLTSLDNRDSLLNKLKEMCEKLDNQKEIAVYYINISRFKNINTSYGHEIGDKILKFIAKRMRLICNKEEVVSRVGSDEFIILSKMDIGSHTKRMKFGMRLKDAIEDSLHIDKYHFSLRSVIGIYVVTNKNITEPRDIVKKADMAMYFAKQNPALNPAVYSEKMNSEIRKKLVIETALKKANFYEDFQVYFQPIIDFKNKKMICAEALLRWQSKEFGLKEANEFMPIASLNSDILDEICEFSVLKTIEQIVFWKSKRLKIPKISMNIDYIQSTSEKFINNFLITLNSNHISPSQFEFEFSEDVWQNKQETLDKIFAILEKSNIDVCIDDFGSGYTSLIYVRKYKIKHIKISNDFVSNAISNKLDMQIVTAIISLAKSMKLRVTAKGVESHEIKELLKELNCDEMQGYYLCHPMSVSDFEDFIKQNPHMVADI</sequence>
<comment type="caution">
    <text evidence="4">The sequence shown here is derived from an EMBL/GenBank/DDBJ whole genome shotgun (WGS) entry which is preliminary data.</text>
</comment>
<organism evidence="4 5">
    <name type="scientific">Campylobacter concisus UNSW3</name>
    <dbReference type="NCBI Taxonomy" id="1242966"/>
    <lineage>
        <taxon>Bacteria</taxon>
        <taxon>Pseudomonadati</taxon>
        <taxon>Campylobacterota</taxon>
        <taxon>Epsilonproteobacteria</taxon>
        <taxon>Campylobacterales</taxon>
        <taxon>Campylobacteraceae</taxon>
        <taxon>Campylobacter</taxon>
    </lineage>
</organism>
<dbReference type="Gene3D" id="3.20.20.450">
    <property type="entry name" value="EAL domain"/>
    <property type="match status" value="1"/>
</dbReference>
<dbReference type="PROSITE" id="PS50883">
    <property type="entry name" value="EAL"/>
    <property type="match status" value="1"/>
</dbReference>
<feature type="domain" description="EAL" evidence="2">
    <location>
        <begin position="528"/>
        <end position="783"/>
    </location>
</feature>
<dbReference type="Pfam" id="PF00563">
    <property type="entry name" value="EAL"/>
    <property type="match status" value="1"/>
</dbReference>
<dbReference type="SMART" id="SM00267">
    <property type="entry name" value="GGDEF"/>
    <property type="match status" value="1"/>
</dbReference>
<dbReference type="InterPro" id="IPR043128">
    <property type="entry name" value="Rev_trsase/Diguanyl_cyclase"/>
</dbReference>
<feature type="transmembrane region" description="Helical" evidence="1">
    <location>
        <begin position="293"/>
        <end position="313"/>
    </location>
</feature>
<proteinExistence type="predicted"/>
<dbReference type="Proteomes" id="UP000016636">
    <property type="component" value="Unassembled WGS sequence"/>
</dbReference>
<keyword evidence="1" id="KW-1133">Transmembrane helix</keyword>
<dbReference type="RefSeq" id="WP_021084666.1">
    <property type="nucleotide sequence ID" value="NZ_ANNE01000012.1"/>
</dbReference>
<feature type="transmembrane region" description="Helical" evidence="1">
    <location>
        <begin position="20"/>
        <end position="39"/>
    </location>
</feature>
<feature type="transmembrane region" description="Helical" evidence="1">
    <location>
        <begin position="108"/>
        <end position="128"/>
    </location>
</feature>
<dbReference type="PANTHER" id="PTHR44757">
    <property type="entry name" value="DIGUANYLATE CYCLASE DGCP"/>
    <property type="match status" value="1"/>
</dbReference>
<dbReference type="Pfam" id="PF00990">
    <property type="entry name" value="GGDEF"/>
    <property type="match status" value="1"/>
</dbReference>
<dbReference type="NCBIfam" id="TIGR00254">
    <property type="entry name" value="GGDEF"/>
    <property type="match status" value="1"/>
</dbReference>
<feature type="transmembrane region" description="Helical" evidence="1">
    <location>
        <begin position="45"/>
        <end position="62"/>
    </location>
</feature>
<evidence type="ECO:0008006" key="6">
    <source>
        <dbReference type="Google" id="ProtNLM"/>
    </source>
</evidence>
<name>U2G1J6_9BACT</name>
<dbReference type="PANTHER" id="PTHR44757:SF2">
    <property type="entry name" value="BIOFILM ARCHITECTURE MAINTENANCE PROTEIN MBAA"/>
    <property type="match status" value="1"/>
</dbReference>
<reference evidence="4 5" key="1">
    <citation type="journal article" date="2013" name="BMC Genomics">
        <title>Comparative genomics of Campylobacter concisus isolates reveals genetic diversity and provides insights into disease association.</title>
        <authorList>
            <person name="Deshpande N.P."/>
            <person name="Kaakoush N.O."/>
            <person name="Wilkins M.R."/>
            <person name="Mitchell H.M."/>
        </authorList>
    </citation>
    <scope>NUCLEOTIDE SEQUENCE [LARGE SCALE GENOMIC DNA]</scope>
    <source>
        <strain evidence="4 5">UNSW3</strain>
    </source>
</reference>
<accession>U2G1J6</accession>
<dbReference type="AlphaFoldDB" id="U2G1J6"/>
<feature type="transmembrane region" description="Helical" evidence="1">
    <location>
        <begin position="240"/>
        <end position="258"/>
    </location>
</feature>
<keyword evidence="1" id="KW-0812">Transmembrane</keyword>
<dbReference type="InterPro" id="IPR000160">
    <property type="entry name" value="GGDEF_dom"/>
</dbReference>
<dbReference type="PROSITE" id="PS50887">
    <property type="entry name" value="GGDEF"/>
    <property type="match status" value="1"/>
</dbReference>
<feature type="transmembrane region" description="Helical" evidence="1">
    <location>
        <begin position="179"/>
        <end position="198"/>
    </location>
</feature>
<dbReference type="Gene3D" id="3.30.70.270">
    <property type="match status" value="1"/>
</dbReference>